<dbReference type="SUPFAM" id="SSF55961">
    <property type="entry name" value="Bet v1-like"/>
    <property type="match status" value="1"/>
</dbReference>
<proteinExistence type="predicted"/>
<evidence type="ECO:0008006" key="3">
    <source>
        <dbReference type="Google" id="ProtNLM"/>
    </source>
</evidence>
<dbReference type="AlphaFoldDB" id="A0A437SA33"/>
<reference evidence="1 2" key="1">
    <citation type="submission" date="2018-11" db="EMBL/GenBank/DDBJ databases">
        <title>Genome sequencing and assembly of Anaerosphaera sp. nov., GS7-6-2.</title>
        <authorList>
            <person name="Rettenmaier R."/>
            <person name="Liebl W."/>
            <person name="Zverlov V."/>
        </authorList>
    </citation>
    <scope>NUCLEOTIDE SEQUENCE [LARGE SCALE GENOMIC DNA]</scope>
    <source>
        <strain evidence="1 2">GS7-6-2</strain>
    </source>
</reference>
<keyword evidence="2" id="KW-1185">Reference proteome</keyword>
<dbReference type="OrthoDB" id="9810827at2"/>
<name>A0A437SA33_9FIRM</name>
<dbReference type="Proteomes" id="UP000288812">
    <property type="component" value="Unassembled WGS sequence"/>
</dbReference>
<sequence length="135" mass="15138">MFEYSNKISSEVSVEKVWLNYKDVDNWAKWDSSIEHIELSGTFKKGTTGILKNFGMAPLEFVLTEVLEKESFSNKSELGPFSVVFTHTIVVEKNMVTIEHGVNVDGPDKNKVQEIGNLIASSIPDAMNKLLEISK</sequence>
<evidence type="ECO:0000313" key="2">
    <source>
        <dbReference type="Proteomes" id="UP000288812"/>
    </source>
</evidence>
<evidence type="ECO:0000313" key="1">
    <source>
        <dbReference type="EMBL" id="RVU55852.1"/>
    </source>
</evidence>
<comment type="caution">
    <text evidence="1">The sequence shown here is derived from an EMBL/GenBank/DDBJ whole genome shotgun (WGS) entry which is preliminary data.</text>
</comment>
<dbReference type="RefSeq" id="WP_127722966.1">
    <property type="nucleotide sequence ID" value="NZ_RLIH01000001.1"/>
</dbReference>
<organism evidence="1 2">
    <name type="scientific">Anaerosphaera multitolerans</name>
    <dbReference type="NCBI Taxonomy" id="2487351"/>
    <lineage>
        <taxon>Bacteria</taxon>
        <taxon>Bacillati</taxon>
        <taxon>Bacillota</taxon>
        <taxon>Tissierellia</taxon>
        <taxon>Tissierellales</taxon>
        <taxon>Peptoniphilaceae</taxon>
        <taxon>Anaerosphaera</taxon>
    </lineage>
</organism>
<dbReference type="Gene3D" id="3.30.530.20">
    <property type="match status" value="1"/>
</dbReference>
<dbReference type="InterPro" id="IPR023393">
    <property type="entry name" value="START-like_dom_sf"/>
</dbReference>
<gene>
    <name evidence="1" type="ORF">EF514_01170</name>
</gene>
<accession>A0A437SA33</accession>
<protein>
    <recommendedName>
        <fullName evidence="3">Polyketide cyclase</fullName>
    </recommendedName>
</protein>
<dbReference type="EMBL" id="RLIH01000001">
    <property type="protein sequence ID" value="RVU55852.1"/>
    <property type="molecule type" value="Genomic_DNA"/>
</dbReference>